<evidence type="ECO:0000256" key="2">
    <source>
        <dbReference type="SAM" id="SignalP"/>
    </source>
</evidence>
<dbReference type="Proteomes" id="UP000236751">
    <property type="component" value="Unassembled WGS sequence"/>
</dbReference>
<protein>
    <recommendedName>
        <fullName evidence="5">Kazal-type serine protease inhibitor domain protein</fullName>
    </recommendedName>
</protein>
<dbReference type="AlphaFoldDB" id="A0A1H5VTV5"/>
<evidence type="ECO:0008006" key="5">
    <source>
        <dbReference type="Google" id="ProtNLM"/>
    </source>
</evidence>
<sequence>MKQLRMMGFLSALMGLCGLLVIPVSQAEPMKPSKTIKTEYQYAAKVACSLLLPHQDGTLARGTYRTTVNIHNPSDKKISIAAKVALAAQFGSEPGPFDVTPFKEAVIQPDGAVGVNCFDIANYFCPIDGVCVDFAFLEGFLVVKSPVPLDVVGVYTARHTDGEVESIDVDAVAPHKVRETVSIGAAESGKRGTGKRVDYPPKGSSAYGEKEPKQMCGGIAGFPCPEGKKCVDDPSDNCDPARGGADCSGLCVKQ</sequence>
<evidence type="ECO:0000313" key="4">
    <source>
        <dbReference type="Proteomes" id="UP000236751"/>
    </source>
</evidence>
<keyword evidence="2" id="KW-0732">Signal</keyword>
<evidence type="ECO:0000313" key="3">
    <source>
        <dbReference type="EMBL" id="SEF90739.1"/>
    </source>
</evidence>
<accession>A0A1H5VTV5</accession>
<evidence type="ECO:0000256" key="1">
    <source>
        <dbReference type="SAM" id="MobiDB-lite"/>
    </source>
</evidence>
<dbReference type="EMBL" id="FNVK01000014">
    <property type="protein sequence ID" value="SEF90739.1"/>
    <property type="molecule type" value="Genomic_DNA"/>
</dbReference>
<feature type="signal peptide" evidence="2">
    <location>
        <begin position="1"/>
        <end position="27"/>
    </location>
</feature>
<dbReference type="RefSeq" id="WP_041352616.1">
    <property type="nucleotide sequence ID" value="NC_007614.1"/>
</dbReference>
<gene>
    <name evidence="3" type="ORF">SAMN05216403_11441</name>
</gene>
<reference evidence="3 4" key="1">
    <citation type="submission" date="2016-10" db="EMBL/GenBank/DDBJ databases">
        <authorList>
            <person name="de Groot N.N."/>
        </authorList>
    </citation>
    <scope>NUCLEOTIDE SEQUENCE [LARGE SCALE GENOMIC DNA]</scope>
    <source>
        <strain evidence="3 4">Nl13</strain>
    </source>
</reference>
<organism evidence="3 4">
    <name type="scientific">Nitrosospira multiformis (strain ATCC 25196 / NCIMB 11849 / C 71)</name>
    <dbReference type="NCBI Taxonomy" id="323848"/>
    <lineage>
        <taxon>Bacteria</taxon>
        <taxon>Pseudomonadati</taxon>
        <taxon>Pseudomonadota</taxon>
        <taxon>Betaproteobacteria</taxon>
        <taxon>Nitrosomonadales</taxon>
        <taxon>Nitrosomonadaceae</taxon>
        <taxon>Nitrosospira</taxon>
    </lineage>
</organism>
<name>A0A1H5VTV5_NITMU</name>
<feature type="region of interest" description="Disordered" evidence="1">
    <location>
        <begin position="185"/>
        <end position="210"/>
    </location>
</feature>
<dbReference type="OrthoDB" id="8545250at2"/>
<feature type="chain" id="PRO_5009287588" description="Kazal-type serine protease inhibitor domain protein" evidence="2">
    <location>
        <begin position="28"/>
        <end position="254"/>
    </location>
</feature>
<proteinExistence type="predicted"/>